<evidence type="ECO:0000313" key="4">
    <source>
        <dbReference type="Proteomes" id="UP001212152"/>
    </source>
</evidence>
<dbReference type="InterPro" id="IPR040025">
    <property type="entry name" value="Znf622/Rei1/Reh1"/>
</dbReference>
<feature type="domain" description="ZN622/Rei1/Reh1 zinc finger C2H2-type" evidence="2">
    <location>
        <begin position="1"/>
        <end position="41"/>
    </location>
</feature>
<organism evidence="3 4">
    <name type="scientific">Geranomyces variabilis</name>
    <dbReference type="NCBI Taxonomy" id="109894"/>
    <lineage>
        <taxon>Eukaryota</taxon>
        <taxon>Fungi</taxon>
        <taxon>Fungi incertae sedis</taxon>
        <taxon>Chytridiomycota</taxon>
        <taxon>Chytridiomycota incertae sedis</taxon>
        <taxon>Chytridiomycetes</taxon>
        <taxon>Spizellomycetales</taxon>
        <taxon>Powellomycetaceae</taxon>
        <taxon>Geranomyces</taxon>
    </lineage>
</organism>
<feature type="compositionally biased region" description="Acidic residues" evidence="1">
    <location>
        <begin position="55"/>
        <end position="67"/>
    </location>
</feature>
<dbReference type="InterPro" id="IPR041661">
    <property type="entry name" value="ZN622/Rei1/Reh1_Znf-C2H2"/>
</dbReference>
<evidence type="ECO:0000256" key="1">
    <source>
        <dbReference type="SAM" id="MobiDB-lite"/>
    </source>
</evidence>
<dbReference type="PANTHER" id="PTHR13182:SF8">
    <property type="entry name" value="CYTOPLASMIC 60S SUBUNIT BIOGENESIS FACTOR ZNF622"/>
    <property type="match status" value="1"/>
</dbReference>
<gene>
    <name evidence="3" type="ORF">HDU87_005429</name>
</gene>
<accession>A0AAD5TGW9</accession>
<dbReference type="GO" id="GO:0042273">
    <property type="term" value="P:ribosomal large subunit biogenesis"/>
    <property type="evidence" value="ECO:0007669"/>
    <property type="project" value="TreeGrafter"/>
</dbReference>
<dbReference type="Pfam" id="PF12756">
    <property type="entry name" value="zf-C2H2_2"/>
    <property type="match status" value="1"/>
</dbReference>
<keyword evidence="4" id="KW-1185">Reference proteome</keyword>
<dbReference type="AlphaFoldDB" id="A0AAD5TGW9"/>
<evidence type="ECO:0000259" key="2">
    <source>
        <dbReference type="Pfam" id="PF12756"/>
    </source>
</evidence>
<name>A0AAD5TGW9_9FUNG</name>
<evidence type="ECO:0000313" key="3">
    <source>
        <dbReference type="EMBL" id="KAJ3176214.1"/>
    </source>
</evidence>
<comment type="caution">
    <text evidence="3">The sequence shown here is derived from an EMBL/GenBank/DDBJ whole genome shotgun (WGS) entry which is preliminary data.</text>
</comment>
<dbReference type="Proteomes" id="UP001212152">
    <property type="component" value="Unassembled WGS sequence"/>
</dbReference>
<feature type="region of interest" description="Disordered" evidence="1">
    <location>
        <begin position="48"/>
        <end position="69"/>
    </location>
</feature>
<dbReference type="GO" id="GO:0030687">
    <property type="term" value="C:preribosome, large subunit precursor"/>
    <property type="evidence" value="ECO:0007669"/>
    <property type="project" value="TreeGrafter"/>
</dbReference>
<protein>
    <recommendedName>
        <fullName evidence="2">ZN622/Rei1/Reh1 zinc finger C2H2-type domain-containing protein</fullName>
    </recommendedName>
</protein>
<dbReference type="PANTHER" id="PTHR13182">
    <property type="entry name" value="ZINC FINGER PROTEIN 622"/>
    <property type="match status" value="1"/>
</dbReference>
<proteinExistence type="predicted"/>
<reference evidence="3" key="1">
    <citation type="submission" date="2020-05" db="EMBL/GenBank/DDBJ databases">
        <title>Phylogenomic resolution of chytrid fungi.</title>
        <authorList>
            <person name="Stajich J.E."/>
            <person name="Amses K."/>
            <person name="Simmons R."/>
            <person name="Seto K."/>
            <person name="Myers J."/>
            <person name="Bonds A."/>
            <person name="Quandt C.A."/>
            <person name="Barry K."/>
            <person name="Liu P."/>
            <person name="Grigoriev I."/>
            <person name="Longcore J.E."/>
            <person name="James T.Y."/>
        </authorList>
    </citation>
    <scope>NUCLEOTIDE SEQUENCE</scope>
    <source>
        <strain evidence="3">JEL0379</strain>
    </source>
</reference>
<dbReference type="EMBL" id="JADGJQ010000043">
    <property type="protein sequence ID" value="KAJ3176214.1"/>
    <property type="molecule type" value="Genomic_DNA"/>
</dbReference>
<sequence>MKSAHSFLIPDVDYLAAPDALLVYLAAIIEQGNCLWCHSPEARAAKRSVSAADRDEYETSSDADDETPAFHSARDARRHMLAKGHCKVSWENGAQIGIDGIYKWEFAADAEVENEYNMFDGSDLILSSGTRLRNRSSTTPWAAVSPSSTSSSALTHRLRSAPLTVSTRHSKALPGNLPQTILSLKKSDKNAILRCTRAELTSLAGCTPSELARVASEMNVATRQNAGRKAKAYLDGAVKFNAARRVGGSSTKPKGAMGFGLYTLNT</sequence>